<feature type="region of interest" description="Disordered" evidence="11">
    <location>
        <begin position="330"/>
        <end position="367"/>
    </location>
</feature>
<keyword evidence="7" id="KW-0472">Membrane</keyword>
<evidence type="ECO:0000256" key="4">
    <source>
        <dbReference type="ARBA" id="ARBA00022553"/>
    </source>
</evidence>
<dbReference type="EMBL" id="CAAE01014999">
    <property type="protein sequence ID" value="CAG08475.1"/>
    <property type="molecule type" value="Genomic_DNA"/>
</dbReference>
<evidence type="ECO:0000256" key="3">
    <source>
        <dbReference type="ARBA" id="ARBA00022448"/>
    </source>
</evidence>
<comment type="similarity">
    <text evidence="2 8">Belongs to the OSBP family.</text>
</comment>
<evidence type="ECO:0000313" key="13">
    <source>
        <dbReference type="EMBL" id="CAG08475.1"/>
    </source>
</evidence>
<dbReference type="SUPFAM" id="SSF144000">
    <property type="entry name" value="Oxysterol-binding protein-like"/>
    <property type="match status" value="1"/>
</dbReference>
<sequence length="835" mass="94149">MSEQGKGSGSASAAAPAPGSDTYKGWLFKWTNYLKGYQRRWFVLSNGLLSYYRAEEISRSLALLIISAFTLLTRGQAGTRQRSLDQTGLLGPPARPPPSLPQCQRARACPADVCRRAAHSRACCGLTATQAEMAHTCRGTINLATAHIDTEDACNIVLSSGGRTYHLKASTEVERQRWVTALELAKAKAIRMMNDQSDDSGDEEPAAQSDRSEIQGTLKILVSKLDDLSTCNDLIAKHGAALQRSLSELEGLKIPLEGGEKIKAVNERATLFRITSNAMINACRDFLDLAETHSRRWQRALQYEREQRTHLEETIEQLAKQHNSLERAWREAPTLTSSTPNATTTTTTQEGSERLHKEEASDEDEDTEFFDAMEDSPAFITVTATENTQHRRSQSNLSGASGGQPSDWNQDDHTSPSCNDVSGRELQPRRRRRTHIPDKPNYSLNLWSIMKNCIGKELSKIPMPVNFNEPLSMLQRLSEDLEYHELLDKAARCDSSLEQMCLVAAFSVSSYSTTVHRTAKPFNPLLGETYELDRLEEFGYPSLCEQVSHHPPAAAHHVISQRGWTLWQEITIASKFRGKYLSIMPLGAIHLQFHSSGNRYVWRKVTSTVHNIIVGKLWIDQSGDIEIVNHRTRDTCQLKFSPYSYFSKDVPRKVTGVVADSAGQANYILSGTWDDKIESAKIIQSSRGGGGTEGKQKTVYQTLPPKLLWKKYPLPDNAENMYYFSALALTLNEPEEGVGLTDSRLRPDQRLMEEGRWDEANAEKQRLEEKQRAVRRRREAEASDAINDGREYEGYQPLWFHQRRDSVTGEKSFVYKGGYWETKERQDWSMCPDIF</sequence>
<dbReference type="PROSITE" id="PS50003">
    <property type="entry name" value="PH_DOMAIN"/>
    <property type="match status" value="1"/>
</dbReference>
<evidence type="ECO:0000256" key="11">
    <source>
        <dbReference type="SAM" id="MobiDB-lite"/>
    </source>
</evidence>
<dbReference type="Gene3D" id="2.40.160.120">
    <property type="match status" value="1"/>
</dbReference>
<comment type="subcellular location">
    <subcellularLocation>
        <location evidence="1">Membrane</location>
        <topology evidence="1">Peripheral membrane protein</topology>
    </subcellularLocation>
</comment>
<gene>
    <name evidence="13" type="ORF">GSTENG00029473001</name>
</gene>
<accession>Q4RT07</accession>
<dbReference type="CDD" id="cd13284">
    <property type="entry name" value="PH_OSBP_ORP4"/>
    <property type="match status" value="1"/>
</dbReference>
<dbReference type="PANTHER" id="PTHR10972:SF194">
    <property type="entry name" value="OXYSTEROL-BINDING PROTEIN 2"/>
    <property type="match status" value="1"/>
</dbReference>
<dbReference type="GO" id="GO:0005886">
    <property type="term" value="C:plasma membrane"/>
    <property type="evidence" value="ECO:0007669"/>
    <property type="project" value="TreeGrafter"/>
</dbReference>
<evidence type="ECO:0000259" key="12">
    <source>
        <dbReference type="PROSITE" id="PS50003"/>
    </source>
</evidence>
<dbReference type="InterPro" id="IPR011993">
    <property type="entry name" value="PH-like_dom_sf"/>
</dbReference>
<feature type="domain" description="PH" evidence="12">
    <location>
        <begin position="20"/>
        <end position="187"/>
    </location>
</feature>
<evidence type="ECO:0000256" key="2">
    <source>
        <dbReference type="ARBA" id="ARBA00008842"/>
    </source>
</evidence>
<feature type="compositionally biased region" description="Polar residues" evidence="11">
    <location>
        <begin position="394"/>
        <end position="408"/>
    </location>
</feature>
<keyword evidence="3 9" id="KW-0813">Transport</keyword>
<dbReference type="PANTHER" id="PTHR10972">
    <property type="entry name" value="OXYSTEROL-BINDING PROTEIN-RELATED"/>
    <property type="match status" value="1"/>
</dbReference>
<dbReference type="KEGG" id="tng:GSTEN00029473G001"/>
<keyword evidence="4" id="KW-0597">Phosphoprotein</keyword>
<evidence type="ECO:0000256" key="9">
    <source>
        <dbReference type="RuleBase" id="RU003845"/>
    </source>
</evidence>
<dbReference type="AlphaFoldDB" id="Q4RT07"/>
<reference evidence="13" key="1">
    <citation type="journal article" date="2004" name="Nature">
        <title>Genome duplication in the teleost fish Tetraodon nigroviridis reveals the early vertebrate proto-karyotype.</title>
        <authorList>
            <person name="Jaillon O."/>
            <person name="Aury J.-M."/>
            <person name="Brunet F."/>
            <person name="Petit J.-L."/>
            <person name="Stange-Thomann N."/>
            <person name="Mauceli E."/>
            <person name="Bouneau L."/>
            <person name="Fischer C."/>
            <person name="Ozouf-Costaz C."/>
            <person name="Bernot A."/>
            <person name="Nicaud S."/>
            <person name="Jaffe D."/>
            <person name="Fisher S."/>
            <person name="Lutfalla G."/>
            <person name="Dossat C."/>
            <person name="Segurens B."/>
            <person name="Dasilva C."/>
            <person name="Salanoubat M."/>
            <person name="Levy M."/>
            <person name="Boudet N."/>
            <person name="Castellano S."/>
            <person name="Anthouard V."/>
            <person name="Jubin C."/>
            <person name="Castelli V."/>
            <person name="Katinka M."/>
            <person name="Vacherie B."/>
            <person name="Biemont C."/>
            <person name="Skalli Z."/>
            <person name="Cattolico L."/>
            <person name="Poulain J."/>
            <person name="De Berardinis V."/>
            <person name="Cruaud C."/>
            <person name="Duprat S."/>
            <person name="Brottier P."/>
            <person name="Coutanceau J.-P."/>
            <person name="Gouzy J."/>
            <person name="Parra G."/>
            <person name="Lardier G."/>
            <person name="Chapple C."/>
            <person name="McKernan K.J."/>
            <person name="McEwan P."/>
            <person name="Bosak S."/>
            <person name="Kellis M."/>
            <person name="Volff J.-N."/>
            <person name="Guigo R."/>
            <person name="Zody M.C."/>
            <person name="Mesirov J."/>
            <person name="Lindblad-Toh K."/>
            <person name="Birren B."/>
            <person name="Nusbaum C."/>
            <person name="Kahn D."/>
            <person name="Robinson-Rechavi M."/>
            <person name="Laudet V."/>
            <person name="Schachter V."/>
            <person name="Quetier F."/>
            <person name="Saurin W."/>
            <person name="Scarpelli C."/>
            <person name="Wincker P."/>
            <person name="Lander E.S."/>
            <person name="Weissenbach J."/>
            <person name="Roest Crollius H."/>
        </authorList>
    </citation>
    <scope>NUCLEOTIDE SEQUENCE [LARGE SCALE GENOMIC DNA]</scope>
</reference>
<dbReference type="SUPFAM" id="SSF50729">
    <property type="entry name" value="PH domain-like"/>
    <property type="match status" value="1"/>
</dbReference>
<keyword evidence="10" id="KW-0175">Coiled coil</keyword>
<name>Q4RT07_TETNG</name>
<dbReference type="InterPro" id="IPR037239">
    <property type="entry name" value="OSBP_sf"/>
</dbReference>
<dbReference type="SMART" id="SM00233">
    <property type="entry name" value="PH"/>
    <property type="match status" value="1"/>
</dbReference>
<dbReference type="Pfam" id="PF01237">
    <property type="entry name" value="Oxysterol_BP"/>
    <property type="match status" value="1"/>
</dbReference>
<dbReference type="GO" id="GO:0015485">
    <property type="term" value="F:cholesterol binding"/>
    <property type="evidence" value="ECO:0007669"/>
    <property type="project" value="TreeGrafter"/>
</dbReference>
<feature type="region of interest" description="Disordered" evidence="11">
    <location>
        <begin position="82"/>
        <end position="101"/>
    </location>
</feature>
<keyword evidence="5 9" id="KW-0445">Lipid transport</keyword>
<proteinExistence type="inferred from homology"/>
<feature type="compositionally biased region" description="Low complexity" evidence="11">
    <location>
        <begin position="332"/>
        <end position="348"/>
    </location>
</feature>
<dbReference type="PROSITE" id="PS01013">
    <property type="entry name" value="OSBP"/>
    <property type="match status" value="1"/>
</dbReference>
<dbReference type="GO" id="GO:0005829">
    <property type="term" value="C:cytosol"/>
    <property type="evidence" value="ECO:0007669"/>
    <property type="project" value="TreeGrafter"/>
</dbReference>
<protein>
    <recommendedName>
        <fullName evidence="9">Oxysterol-binding protein</fullName>
    </recommendedName>
</protein>
<reference evidence="13" key="2">
    <citation type="submission" date="2004-02" db="EMBL/GenBank/DDBJ databases">
        <authorList>
            <consortium name="Genoscope"/>
            <consortium name="Whitehead Institute Centre for Genome Research"/>
        </authorList>
    </citation>
    <scope>NUCLEOTIDE SEQUENCE</scope>
</reference>
<dbReference type="OrthoDB" id="14833at2759"/>
<evidence type="ECO:0000256" key="6">
    <source>
        <dbReference type="ARBA" id="ARBA00023121"/>
    </source>
</evidence>
<dbReference type="GO" id="GO:0006869">
    <property type="term" value="P:lipid transport"/>
    <property type="evidence" value="ECO:0007669"/>
    <property type="project" value="UniProtKB-KW"/>
</dbReference>
<evidence type="ECO:0000256" key="8">
    <source>
        <dbReference type="RuleBase" id="RU003844"/>
    </source>
</evidence>
<evidence type="ECO:0000256" key="10">
    <source>
        <dbReference type="SAM" id="Coils"/>
    </source>
</evidence>
<dbReference type="Pfam" id="PF00169">
    <property type="entry name" value="PH"/>
    <property type="match status" value="1"/>
</dbReference>
<dbReference type="Gene3D" id="2.30.29.30">
    <property type="entry name" value="Pleckstrin-homology domain (PH domain)/Phosphotyrosine-binding domain (PTB)"/>
    <property type="match status" value="1"/>
</dbReference>
<dbReference type="InterPro" id="IPR000648">
    <property type="entry name" value="Oxysterol-bd"/>
</dbReference>
<feature type="coiled-coil region" evidence="10">
    <location>
        <begin position="301"/>
        <end position="328"/>
    </location>
</feature>
<dbReference type="InterPro" id="IPR001849">
    <property type="entry name" value="PH_domain"/>
</dbReference>
<evidence type="ECO:0000256" key="1">
    <source>
        <dbReference type="ARBA" id="ARBA00004170"/>
    </source>
</evidence>
<dbReference type="InterPro" id="IPR018494">
    <property type="entry name" value="Oxysterol-bd_CS"/>
</dbReference>
<dbReference type="FunFam" id="2.40.160.120:FF:000003">
    <property type="entry name" value="Oxysterol-binding protein"/>
    <property type="match status" value="1"/>
</dbReference>
<keyword evidence="6" id="KW-0446">Lipid-binding</keyword>
<dbReference type="GO" id="GO:0097038">
    <property type="term" value="C:perinuclear endoplasmic reticulum"/>
    <property type="evidence" value="ECO:0007669"/>
    <property type="project" value="TreeGrafter"/>
</dbReference>
<organism evidence="13">
    <name type="scientific">Tetraodon nigroviridis</name>
    <name type="common">Spotted green pufferfish</name>
    <name type="synonym">Chelonodon nigroviridis</name>
    <dbReference type="NCBI Taxonomy" id="99883"/>
    <lineage>
        <taxon>Eukaryota</taxon>
        <taxon>Metazoa</taxon>
        <taxon>Chordata</taxon>
        <taxon>Craniata</taxon>
        <taxon>Vertebrata</taxon>
        <taxon>Euteleostomi</taxon>
        <taxon>Actinopterygii</taxon>
        <taxon>Neopterygii</taxon>
        <taxon>Teleostei</taxon>
        <taxon>Neoteleostei</taxon>
        <taxon>Acanthomorphata</taxon>
        <taxon>Eupercaria</taxon>
        <taxon>Tetraodontiformes</taxon>
        <taxon>Tetradontoidea</taxon>
        <taxon>Tetraodontidae</taxon>
        <taxon>Tetraodon</taxon>
    </lineage>
</organism>
<evidence type="ECO:0000256" key="7">
    <source>
        <dbReference type="ARBA" id="ARBA00023136"/>
    </source>
</evidence>
<evidence type="ECO:0000256" key="5">
    <source>
        <dbReference type="ARBA" id="ARBA00023055"/>
    </source>
</evidence>
<feature type="region of interest" description="Disordered" evidence="11">
    <location>
        <begin position="385"/>
        <end position="437"/>
    </location>
</feature>
<feature type="non-terminal residue" evidence="13">
    <location>
        <position position="835"/>
    </location>
</feature>